<organism evidence="13">
    <name type="scientific">Cyprideis torosa</name>
    <dbReference type="NCBI Taxonomy" id="163714"/>
    <lineage>
        <taxon>Eukaryota</taxon>
        <taxon>Metazoa</taxon>
        <taxon>Ecdysozoa</taxon>
        <taxon>Arthropoda</taxon>
        <taxon>Crustacea</taxon>
        <taxon>Oligostraca</taxon>
        <taxon>Ostracoda</taxon>
        <taxon>Podocopa</taxon>
        <taxon>Podocopida</taxon>
        <taxon>Cytherocopina</taxon>
        <taxon>Cytheroidea</taxon>
        <taxon>Cytherideidae</taxon>
        <taxon>Cyprideis</taxon>
    </lineage>
</organism>
<evidence type="ECO:0000256" key="5">
    <source>
        <dbReference type="ARBA" id="ARBA00022692"/>
    </source>
</evidence>
<name>A0A7R8ZRV0_9CRUS</name>
<accession>A0A7R8ZRV0</accession>
<evidence type="ECO:0000256" key="8">
    <source>
        <dbReference type="ARBA" id="ARBA00022989"/>
    </source>
</evidence>
<dbReference type="GO" id="GO:0034975">
    <property type="term" value="P:protein folding in endoplasmic reticulum"/>
    <property type="evidence" value="ECO:0007669"/>
    <property type="project" value="TreeGrafter"/>
</dbReference>
<dbReference type="Pfam" id="PF25293">
    <property type="entry name" value="Beta-prop_EMC1_N"/>
    <property type="match status" value="1"/>
</dbReference>
<evidence type="ECO:0000256" key="3">
    <source>
        <dbReference type="ARBA" id="ARBA00011276"/>
    </source>
</evidence>
<dbReference type="Pfam" id="PF07774">
    <property type="entry name" value="EMC1_C"/>
    <property type="match status" value="2"/>
</dbReference>
<proteinExistence type="inferred from homology"/>
<evidence type="ECO:0000313" key="13">
    <source>
        <dbReference type="EMBL" id="CAD7229358.1"/>
    </source>
</evidence>
<evidence type="ECO:0000256" key="4">
    <source>
        <dbReference type="ARBA" id="ARBA00020824"/>
    </source>
</evidence>
<reference evidence="13" key="1">
    <citation type="submission" date="2020-11" db="EMBL/GenBank/DDBJ databases">
        <authorList>
            <person name="Tran Van P."/>
        </authorList>
    </citation>
    <scope>NUCLEOTIDE SEQUENCE</scope>
</reference>
<dbReference type="PANTHER" id="PTHR21573:SF0">
    <property type="entry name" value="ER MEMBRANE PROTEIN COMPLEX SUBUNIT 1"/>
    <property type="match status" value="1"/>
</dbReference>
<evidence type="ECO:0000256" key="9">
    <source>
        <dbReference type="ARBA" id="ARBA00023136"/>
    </source>
</evidence>
<dbReference type="InterPro" id="IPR026895">
    <property type="entry name" value="EMC1"/>
</dbReference>
<dbReference type="GO" id="GO:0072546">
    <property type="term" value="C:EMC complex"/>
    <property type="evidence" value="ECO:0007669"/>
    <property type="project" value="InterPro"/>
</dbReference>
<feature type="domain" description="EMC1 first beta-propeller" evidence="12">
    <location>
        <begin position="30"/>
        <end position="120"/>
    </location>
</feature>
<evidence type="ECO:0000256" key="10">
    <source>
        <dbReference type="ARBA" id="ARBA00023180"/>
    </source>
</evidence>
<comment type="similarity">
    <text evidence="2">Belongs to the EMC1 family.</text>
</comment>
<dbReference type="PANTHER" id="PTHR21573">
    <property type="entry name" value="ER MEMBRANE PROTEIN COMPLEX SUBUNIT 1"/>
    <property type="match status" value="1"/>
</dbReference>
<dbReference type="OrthoDB" id="28092at2759"/>
<keyword evidence="10" id="KW-0325">Glycoprotein</keyword>
<keyword evidence="9" id="KW-0472">Membrane</keyword>
<keyword evidence="5" id="KW-0812">Transmembrane</keyword>
<feature type="domain" description="ER membrane protein complex subunit 1 C-terminal" evidence="11">
    <location>
        <begin position="810"/>
        <end position="895"/>
    </location>
</feature>
<evidence type="ECO:0000259" key="11">
    <source>
        <dbReference type="Pfam" id="PF07774"/>
    </source>
</evidence>
<evidence type="ECO:0000256" key="1">
    <source>
        <dbReference type="ARBA" id="ARBA00004115"/>
    </source>
</evidence>
<dbReference type="InterPro" id="IPR011047">
    <property type="entry name" value="Quinoprotein_ADH-like_sf"/>
</dbReference>
<comment type="subcellular location">
    <subcellularLocation>
        <location evidence="1">Endoplasmic reticulum membrane</location>
        <topology evidence="1">Single-pass type I membrane protein</topology>
    </subcellularLocation>
</comment>
<dbReference type="SUPFAM" id="SSF50998">
    <property type="entry name" value="Quinoprotein alcohol dehydrogenase-like"/>
    <property type="match status" value="1"/>
</dbReference>
<feature type="domain" description="ER membrane protein complex subunit 1 C-terminal" evidence="11">
    <location>
        <begin position="753"/>
        <end position="809"/>
    </location>
</feature>
<sequence>MIFFHRRWSGLRLLVSVLILVILLSEVVCLYEDQIGKFDWLKRFPGPRHSFAFFDRTTSSRVFVGSEANVISALSTKFGELTWRQVLEESASLVFMAMDAQGRLISLSREGRACTLRMWGESSPVPVPGSSLEIILSKSLALKTTSPLVSLHDEHLYLVELLTTGSLKALSIVSLDLDEMGLNVGGASAIERSLSEGEYGPHKIQDDCVLASSVLHCYEREGDTTVIHHSLDVSQTSSLWDVQKFVLPGPRVPSVPLLQRIMGDVDGKYVLLNGYLYHQQLKVWMTAGSSQIPAAQSAVRVTTAGESYLLAQEVSGGQFLLLRLLPEDPRMVELSPVPSLRLPACEPSVSMKLLAASLSQIRKDGGRSIRVLFAGSDDSITAVQSSLGSEGSHSQLWRREDALSSTLSSAILDLSMSMKEVAMEEEFMGDNLSPLMMVWKRLMNHYSQLQSLILKVTTGEGFKPDATTGSVGTSGQMVVRDEFSLRKLILLTTEVGKIFALDSNDGSIVWSRLLTNISPLLVESGGRQMKALPVFQLRSASFHPHPPLVAIVGHQRNGKGCVVVILCPVSGEIVSHRALSIEPLWIRPFPGVSASHLTPIMLMDSDKRVHMFPEAEGWELLAQTVKKKPLYVTLVQGSQVSGFLLKADAVDNPSPIGIPMSNPVWSFSLSSDEEAECVIPLDPKERVHSQGRVLADRSVLYKYLNKNLVAVVTQSKAKGVFNVYLVDSVTGRILGSTEHRKASFGGCGHILLAENWLVYSYFNEKLRRMEIASVELFEGKSQYNATHFSSLYHSPLPPMMEQQAFIFPTEALINYNQTVARIDSIECAPAALESTSLVLVRGLDLYWTRVTPSRPFDVLKEDFDYFLILVVLVALILGSMFGKRMAARKNLSQAWK</sequence>
<evidence type="ECO:0000256" key="6">
    <source>
        <dbReference type="ARBA" id="ARBA00022729"/>
    </source>
</evidence>
<comment type="subunit">
    <text evidence="3">Component of the ER membrane protein complex (EMC).</text>
</comment>
<evidence type="ECO:0000256" key="7">
    <source>
        <dbReference type="ARBA" id="ARBA00022824"/>
    </source>
</evidence>
<dbReference type="InterPro" id="IPR011678">
    <property type="entry name" value="EMC1_C"/>
</dbReference>
<dbReference type="InterPro" id="IPR058545">
    <property type="entry name" value="Beta-prop_EMC1_1st"/>
</dbReference>
<protein>
    <recommendedName>
        <fullName evidence="4">ER membrane protein complex subunit 1</fullName>
    </recommendedName>
</protein>
<keyword evidence="6" id="KW-0732">Signal</keyword>
<evidence type="ECO:0000256" key="2">
    <source>
        <dbReference type="ARBA" id="ARBA00007904"/>
    </source>
</evidence>
<dbReference type="AlphaFoldDB" id="A0A7R8ZRV0"/>
<keyword evidence="8" id="KW-1133">Transmembrane helix</keyword>
<dbReference type="EMBL" id="OB662023">
    <property type="protein sequence ID" value="CAD7229358.1"/>
    <property type="molecule type" value="Genomic_DNA"/>
</dbReference>
<evidence type="ECO:0000259" key="12">
    <source>
        <dbReference type="Pfam" id="PF25293"/>
    </source>
</evidence>
<gene>
    <name evidence="13" type="ORF">CTOB1V02_LOCUS7230</name>
</gene>
<keyword evidence="7" id="KW-0256">Endoplasmic reticulum</keyword>